<keyword evidence="5 8" id="KW-0133">Cell shape</keyword>
<dbReference type="GO" id="GO:0008360">
    <property type="term" value="P:regulation of cell shape"/>
    <property type="evidence" value="ECO:0007669"/>
    <property type="project" value="UniProtKB-UniRule"/>
</dbReference>
<evidence type="ECO:0000256" key="7">
    <source>
        <dbReference type="ARBA" id="ARBA00023136"/>
    </source>
</evidence>
<dbReference type="NCBIfam" id="TIGR03426">
    <property type="entry name" value="shape_MreD"/>
    <property type="match status" value="1"/>
</dbReference>
<evidence type="ECO:0000256" key="2">
    <source>
        <dbReference type="ARBA" id="ARBA00007776"/>
    </source>
</evidence>
<sequence length="163" mass="18839">MRGNSRFSILIIWLTLLIGLCLQIIPWSADYNMLKPHLLMLIMAYWLIALPHRIGMGMAFILGIVLDLFSGSILGIHAFIFSCIAYLLLFKFQLIRNLALWQQAIVIFVVSLCYNFLIFLFQVTIYHTITISPLILISSCVDGVLWIVIYLFLRIIRRNFAIN</sequence>
<dbReference type="InterPro" id="IPR007227">
    <property type="entry name" value="Cell_shape_determining_MreD"/>
</dbReference>
<feature type="transmembrane region" description="Helical" evidence="9">
    <location>
        <begin position="6"/>
        <end position="26"/>
    </location>
</feature>
<evidence type="ECO:0000256" key="6">
    <source>
        <dbReference type="ARBA" id="ARBA00022989"/>
    </source>
</evidence>
<feature type="transmembrane region" description="Helical" evidence="9">
    <location>
        <begin position="104"/>
        <end position="125"/>
    </location>
</feature>
<evidence type="ECO:0000313" key="11">
    <source>
        <dbReference type="Proteomes" id="UP000194968"/>
    </source>
</evidence>
<dbReference type="AlphaFoldDB" id="A0A242NWF5"/>
<keyword evidence="6 9" id="KW-1133">Transmembrane helix</keyword>
<evidence type="ECO:0000256" key="5">
    <source>
        <dbReference type="ARBA" id="ARBA00022960"/>
    </source>
</evidence>
<comment type="caution">
    <text evidence="10">The sequence shown here is derived from an EMBL/GenBank/DDBJ whole genome shotgun (WGS) entry which is preliminary data.</text>
</comment>
<dbReference type="EMBL" id="NASK01000077">
    <property type="protein sequence ID" value="OTQ51700.1"/>
    <property type="molecule type" value="Genomic_DNA"/>
</dbReference>
<dbReference type="Pfam" id="PF04093">
    <property type="entry name" value="MreD"/>
    <property type="match status" value="1"/>
</dbReference>
<keyword evidence="4 9" id="KW-0812">Transmembrane</keyword>
<proteinExistence type="inferred from homology"/>
<dbReference type="PANTHER" id="PTHR37484:SF1">
    <property type="entry name" value="ROD SHAPE-DETERMINING PROTEIN MRED"/>
    <property type="match status" value="1"/>
</dbReference>
<evidence type="ECO:0000256" key="1">
    <source>
        <dbReference type="ARBA" id="ARBA00004651"/>
    </source>
</evidence>
<dbReference type="GO" id="GO:0005886">
    <property type="term" value="C:plasma membrane"/>
    <property type="evidence" value="ECO:0007669"/>
    <property type="project" value="UniProtKB-SubCell"/>
</dbReference>
<comment type="subcellular location">
    <subcellularLocation>
        <location evidence="8">Cell inner membrane</location>
    </subcellularLocation>
    <subcellularLocation>
        <location evidence="1">Cell membrane</location>
        <topology evidence="1">Multi-pass membrane protein</topology>
    </subcellularLocation>
</comment>
<name>A0A242NWF5_9GAMM</name>
<dbReference type="OrthoDB" id="6647425at2"/>
<protein>
    <recommendedName>
        <fullName evidence="8">Rod shape-determining protein MreD</fullName>
    </recommendedName>
</protein>
<gene>
    <name evidence="10" type="ORF">B6D06_02545</name>
</gene>
<keyword evidence="7 8" id="KW-0472">Membrane</keyword>
<organism evidence="10 11">
    <name type="scientific">Gilliamella apis</name>
    <dbReference type="NCBI Taxonomy" id="1970738"/>
    <lineage>
        <taxon>Bacteria</taxon>
        <taxon>Pseudomonadati</taxon>
        <taxon>Pseudomonadota</taxon>
        <taxon>Gammaproteobacteria</taxon>
        <taxon>Orbales</taxon>
        <taxon>Orbaceae</taxon>
        <taxon>Gilliamella</taxon>
    </lineage>
</organism>
<dbReference type="GeneID" id="99745605"/>
<dbReference type="PANTHER" id="PTHR37484">
    <property type="entry name" value="ROD SHAPE-DETERMINING PROTEIN MRED"/>
    <property type="match status" value="1"/>
</dbReference>
<evidence type="ECO:0000256" key="8">
    <source>
        <dbReference type="PIRNR" id="PIRNR018472"/>
    </source>
</evidence>
<evidence type="ECO:0000256" key="9">
    <source>
        <dbReference type="SAM" id="Phobius"/>
    </source>
</evidence>
<dbReference type="InterPro" id="IPR026034">
    <property type="entry name" value="MreD_proteobac"/>
</dbReference>
<reference evidence="10 11" key="1">
    <citation type="submission" date="2017-03" db="EMBL/GenBank/DDBJ databases">
        <title>Comparative genomics of honeybee gut symbionts reveal geographically distinct and subgroup specific antibiotic resistance.</title>
        <authorList>
            <person name="Ludvigsen J."/>
            <person name="Porcellato D."/>
            <person name="Labee-Lund T.M."/>
            <person name="Amdam G.V."/>
            <person name="Rudi K."/>
        </authorList>
    </citation>
    <scope>NUCLEOTIDE SEQUENCE [LARGE SCALE GENOMIC DNA]</scope>
    <source>
        <strain evidence="10 11">A-4-12</strain>
    </source>
</reference>
<evidence type="ECO:0000256" key="3">
    <source>
        <dbReference type="ARBA" id="ARBA00022475"/>
    </source>
</evidence>
<dbReference type="RefSeq" id="WP_065578563.1">
    <property type="nucleotide sequence ID" value="NZ_CAMLFL010000037.1"/>
</dbReference>
<evidence type="ECO:0000256" key="4">
    <source>
        <dbReference type="ARBA" id="ARBA00022692"/>
    </source>
</evidence>
<feature type="transmembrane region" description="Helical" evidence="9">
    <location>
        <begin position="38"/>
        <end position="66"/>
    </location>
</feature>
<accession>A0A242NWF5</accession>
<feature type="transmembrane region" description="Helical" evidence="9">
    <location>
        <begin position="72"/>
        <end position="92"/>
    </location>
</feature>
<comment type="similarity">
    <text evidence="2 8">Belongs to the MreD family.</text>
</comment>
<keyword evidence="8" id="KW-0997">Cell inner membrane</keyword>
<comment type="function">
    <text evidence="8">Involved in formation of the rod shape of the cell. May also contribute to regulation of formation of penicillin-binding proteins.</text>
</comment>
<keyword evidence="3 8" id="KW-1003">Cell membrane</keyword>
<feature type="transmembrane region" description="Helical" evidence="9">
    <location>
        <begin position="131"/>
        <end position="153"/>
    </location>
</feature>
<dbReference type="PIRSF" id="PIRSF018472">
    <property type="entry name" value="MreD_proteobac"/>
    <property type="match status" value="1"/>
</dbReference>
<evidence type="ECO:0000313" key="10">
    <source>
        <dbReference type="EMBL" id="OTQ51700.1"/>
    </source>
</evidence>
<dbReference type="Proteomes" id="UP000194968">
    <property type="component" value="Unassembled WGS sequence"/>
</dbReference>